<evidence type="ECO:0000259" key="1">
    <source>
        <dbReference type="PROSITE" id="PS50943"/>
    </source>
</evidence>
<feature type="domain" description="HTH cro/C1-type" evidence="1">
    <location>
        <begin position="21"/>
        <end position="81"/>
    </location>
</feature>
<dbReference type="Pfam" id="PF01381">
    <property type="entry name" value="HTH_3"/>
    <property type="match status" value="1"/>
</dbReference>
<name>A0ABY8G0M8_9ACTO</name>
<dbReference type="InterPro" id="IPR001387">
    <property type="entry name" value="Cro/C1-type_HTH"/>
</dbReference>
<dbReference type="Proteomes" id="UP001215216">
    <property type="component" value="Chromosome"/>
</dbReference>
<dbReference type="PROSITE" id="PS50943">
    <property type="entry name" value="HTH_CROC1"/>
    <property type="match status" value="1"/>
</dbReference>
<accession>A0ABY8G0M8</accession>
<protein>
    <submittedName>
        <fullName evidence="2">Helix-turn-helix transcriptional regulator</fullName>
    </submittedName>
</protein>
<keyword evidence="3" id="KW-1185">Reference proteome</keyword>
<dbReference type="SUPFAM" id="SSF47413">
    <property type="entry name" value="lambda repressor-like DNA-binding domains"/>
    <property type="match status" value="1"/>
</dbReference>
<dbReference type="EMBL" id="CP121208">
    <property type="protein sequence ID" value="WFM84132.1"/>
    <property type="molecule type" value="Genomic_DNA"/>
</dbReference>
<organism evidence="2 3">
    <name type="scientific">Arcanobacterium canis</name>
    <dbReference type="NCBI Taxonomy" id="999183"/>
    <lineage>
        <taxon>Bacteria</taxon>
        <taxon>Bacillati</taxon>
        <taxon>Actinomycetota</taxon>
        <taxon>Actinomycetes</taxon>
        <taxon>Actinomycetales</taxon>
        <taxon>Actinomycetaceae</taxon>
        <taxon>Arcanobacterium</taxon>
    </lineage>
</organism>
<dbReference type="RefSeq" id="WP_278013527.1">
    <property type="nucleotide sequence ID" value="NZ_CP121208.1"/>
</dbReference>
<gene>
    <name evidence="2" type="ORF">P7079_03925</name>
</gene>
<dbReference type="Gene3D" id="1.10.260.40">
    <property type="entry name" value="lambda repressor-like DNA-binding domains"/>
    <property type="match status" value="1"/>
</dbReference>
<proteinExistence type="predicted"/>
<reference evidence="2 3" key="1">
    <citation type="submission" date="2023-03" db="EMBL/GenBank/DDBJ databases">
        <title>Complete genome of Arcanobacterium canis strain DSM 25104 isolated in 2010 from a canine otitis externa in Germany.</title>
        <authorList>
            <person name="Borowiak M."/>
            <person name="Kreitlow A."/>
            <person name="Malorny B."/>
            <person name="Laemmler C."/>
            <person name="Prenger-Berninghoff E."/>
            <person name="Ploetz M."/>
            <person name="Abdulmawjood A."/>
        </authorList>
    </citation>
    <scope>NUCLEOTIDE SEQUENCE [LARGE SCALE GENOMIC DNA]</scope>
    <source>
        <strain evidence="2 3">DSM 25104</strain>
    </source>
</reference>
<dbReference type="CDD" id="cd00093">
    <property type="entry name" value="HTH_XRE"/>
    <property type="match status" value="1"/>
</dbReference>
<evidence type="ECO:0000313" key="3">
    <source>
        <dbReference type="Proteomes" id="UP001215216"/>
    </source>
</evidence>
<sequence>MKDTPESDRVLASTLAKTLFKRRKELGLTQEEVALPAGIDRRTYQDLEYARSDHKENKPSNPRLTTLLRLSRVLDCDIQHLIGAAEAAYHKAEEIYGPTEYRKYD</sequence>
<dbReference type="SMART" id="SM00530">
    <property type="entry name" value="HTH_XRE"/>
    <property type="match status" value="1"/>
</dbReference>
<evidence type="ECO:0000313" key="2">
    <source>
        <dbReference type="EMBL" id="WFM84132.1"/>
    </source>
</evidence>
<dbReference type="InterPro" id="IPR010982">
    <property type="entry name" value="Lambda_DNA-bd_dom_sf"/>
</dbReference>